<dbReference type="EC" id="2.7.1.-" evidence="11"/>
<gene>
    <name evidence="13" type="ORF">ABB29_08930</name>
</gene>
<dbReference type="InterPro" id="IPR022433">
    <property type="entry name" value="Lip_kinase_YegS"/>
</dbReference>
<dbReference type="InterPro" id="IPR050187">
    <property type="entry name" value="Lipid_Phosphate_FormReg"/>
</dbReference>
<proteinExistence type="inferred from homology"/>
<dbReference type="NCBIfam" id="TIGR00147">
    <property type="entry name" value="YegS/Rv2252/BmrU family lipid kinase"/>
    <property type="match status" value="1"/>
</dbReference>
<evidence type="ECO:0000256" key="10">
    <source>
        <dbReference type="ARBA" id="ARBA00023264"/>
    </source>
</evidence>
<keyword evidence="7 11" id="KW-0460">Magnesium</keyword>
<comment type="caution">
    <text evidence="13">The sequence shown here is derived from an EMBL/GenBank/DDBJ whole genome shotgun (WGS) entry which is preliminary data.</text>
</comment>
<dbReference type="PROSITE" id="PS50146">
    <property type="entry name" value="DAGK"/>
    <property type="match status" value="1"/>
</dbReference>
<dbReference type="Pfam" id="PF00781">
    <property type="entry name" value="DAGK_cat"/>
    <property type="match status" value="1"/>
</dbReference>
<keyword evidence="10 11" id="KW-1208">Phospholipid metabolism</keyword>
<evidence type="ECO:0000256" key="5">
    <source>
        <dbReference type="ARBA" id="ARBA00022777"/>
    </source>
</evidence>
<keyword evidence="11" id="KW-0963">Cytoplasm</keyword>
<dbReference type="EMBL" id="LDJL01000009">
    <property type="protein sequence ID" value="KRG69695.1"/>
    <property type="molecule type" value="Genomic_DNA"/>
</dbReference>
<dbReference type="GO" id="GO:0008654">
    <property type="term" value="P:phospholipid biosynthetic process"/>
    <property type="evidence" value="ECO:0007669"/>
    <property type="project" value="UniProtKB-UniRule"/>
</dbReference>
<keyword evidence="6 11" id="KW-0067">ATP-binding</keyword>
<evidence type="ECO:0000256" key="2">
    <source>
        <dbReference type="ARBA" id="ARBA00022679"/>
    </source>
</evidence>
<evidence type="ECO:0000313" key="14">
    <source>
        <dbReference type="Proteomes" id="UP000052052"/>
    </source>
</evidence>
<evidence type="ECO:0000313" key="13">
    <source>
        <dbReference type="EMBL" id="KRG69695.1"/>
    </source>
</evidence>
<dbReference type="Gene3D" id="2.60.200.40">
    <property type="match status" value="1"/>
</dbReference>
<dbReference type="SMART" id="SM00046">
    <property type="entry name" value="DAGKc"/>
    <property type="match status" value="1"/>
</dbReference>
<sequence>MPKSHWFLILNGKATDNEPLRDSVQALRKEGVVLDVRVTWEPGDAERYVREALEAGADTVIAAGGDGTINAVGNALAQDPRGADDLPALAVVPLGTANDFAHAAGIPLTPEPALRMLVASTPVAVDALKVEGDGEQRWCINMASGGFGTRITMETNPGLKKRLGGAAYVLTGLAQLGKIESLTIAVRAEGFAWEGDIVALGVGNGRQAGGGQQMCPDALINDGLMDIVLLPEHSSDELRQQNVGLGTLITEGASGVAERLSVRSRSQWLQLESTDAFALNLDGEPIQARRFRIDCVPKRLRMHLPSDSPLLQHSGK</sequence>
<evidence type="ECO:0000256" key="8">
    <source>
        <dbReference type="ARBA" id="ARBA00023098"/>
    </source>
</evidence>
<dbReference type="AlphaFoldDB" id="A0A0R0CIM2"/>
<keyword evidence="2 11" id="KW-0808">Transferase</keyword>
<accession>A0A0R0CIM2</accession>
<dbReference type="GO" id="GO:0005886">
    <property type="term" value="C:plasma membrane"/>
    <property type="evidence" value="ECO:0007669"/>
    <property type="project" value="TreeGrafter"/>
</dbReference>
<comment type="cofactor">
    <cofactor evidence="11">
        <name>Mg(2+)</name>
        <dbReference type="ChEBI" id="CHEBI:18420"/>
    </cofactor>
    <cofactor evidence="11">
        <name>Ca(2+)</name>
        <dbReference type="ChEBI" id="CHEBI:29108"/>
    </cofactor>
    <text evidence="11">Binds 1 Mg(2+) ion per subunit. Ca(2+) may be able to substitute.</text>
</comment>
<organism evidence="13 14">
    <name type="scientific">Pseudoxanthomonas dokdonensis</name>
    <dbReference type="NCBI Taxonomy" id="344882"/>
    <lineage>
        <taxon>Bacteria</taxon>
        <taxon>Pseudomonadati</taxon>
        <taxon>Pseudomonadota</taxon>
        <taxon>Gammaproteobacteria</taxon>
        <taxon>Lysobacterales</taxon>
        <taxon>Lysobacteraceae</taxon>
        <taxon>Pseudoxanthomonas</taxon>
    </lineage>
</organism>
<keyword evidence="5 11" id="KW-0418">Kinase</keyword>
<comment type="function">
    <text evidence="11">Probably phosphorylates lipids; the in vivo substrate is unknown.</text>
</comment>
<feature type="binding site" evidence="11">
    <location>
        <begin position="65"/>
        <end position="71"/>
    </location>
    <ligand>
        <name>ATP</name>
        <dbReference type="ChEBI" id="CHEBI:30616"/>
    </ligand>
</feature>
<keyword evidence="4 11" id="KW-0547">Nucleotide-binding</keyword>
<dbReference type="InterPro" id="IPR045540">
    <property type="entry name" value="YegS/DAGK_C"/>
</dbReference>
<dbReference type="NCBIfam" id="NF009602">
    <property type="entry name" value="PRK13054.1"/>
    <property type="match status" value="1"/>
</dbReference>
<name>A0A0R0CIM2_9GAMM</name>
<dbReference type="Proteomes" id="UP000052052">
    <property type="component" value="Unassembled WGS sequence"/>
</dbReference>
<dbReference type="Pfam" id="PF19279">
    <property type="entry name" value="YegS_C"/>
    <property type="match status" value="1"/>
</dbReference>
<feature type="active site" description="Proton acceptor" evidence="11">
    <location>
        <position position="284"/>
    </location>
</feature>
<keyword evidence="1 11" id="KW-0444">Lipid biosynthesis</keyword>
<evidence type="ECO:0000256" key="4">
    <source>
        <dbReference type="ARBA" id="ARBA00022741"/>
    </source>
</evidence>
<dbReference type="GO" id="GO:0001727">
    <property type="term" value="F:lipid kinase activity"/>
    <property type="evidence" value="ECO:0007669"/>
    <property type="project" value="UniProtKB-UniRule"/>
</dbReference>
<feature type="binding site" evidence="11">
    <location>
        <position position="39"/>
    </location>
    <ligand>
        <name>ATP</name>
        <dbReference type="ChEBI" id="CHEBI:30616"/>
    </ligand>
</feature>
<reference evidence="13 14" key="1">
    <citation type="submission" date="2015-05" db="EMBL/GenBank/DDBJ databases">
        <title>Genome sequencing and analysis of members of genus Stenotrophomonas.</title>
        <authorList>
            <person name="Patil P.P."/>
            <person name="Midha S."/>
            <person name="Patil P.B."/>
        </authorList>
    </citation>
    <scope>NUCLEOTIDE SEQUENCE [LARGE SCALE GENOMIC DNA]</scope>
    <source>
        <strain evidence="13 14">DSM 21858</strain>
    </source>
</reference>
<evidence type="ECO:0000256" key="3">
    <source>
        <dbReference type="ARBA" id="ARBA00022723"/>
    </source>
</evidence>
<evidence type="ECO:0000259" key="12">
    <source>
        <dbReference type="PROSITE" id="PS50146"/>
    </source>
</evidence>
<evidence type="ECO:0000256" key="7">
    <source>
        <dbReference type="ARBA" id="ARBA00022842"/>
    </source>
</evidence>
<dbReference type="InterPro" id="IPR005218">
    <property type="entry name" value="Diacylglycerol/lipid_kinase"/>
</dbReference>
<feature type="domain" description="DAGKc" evidence="12">
    <location>
        <begin position="1"/>
        <end position="134"/>
    </location>
</feature>
<keyword evidence="3 11" id="KW-0479">Metal-binding</keyword>
<feature type="binding site" evidence="11">
    <location>
        <position position="96"/>
    </location>
    <ligand>
        <name>ATP</name>
        <dbReference type="ChEBI" id="CHEBI:30616"/>
    </ligand>
</feature>
<keyword evidence="8 11" id="KW-0443">Lipid metabolism</keyword>
<dbReference type="Gene3D" id="3.40.50.10330">
    <property type="entry name" value="Probable inorganic polyphosphate/atp-NAD kinase, domain 1"/>
    <property type="match status" value="1"/>
</dbReference>
<evidence type="ECO:0000256" key="6">
    <source>
        <dbReference type="ARBA" id="ARBA00022840"/>
    </source>
</evidence>
<dbReference type="PANTHER" id="PTHR12358:SF106">
    <property type="entry name" value="LIPID KINASE YEGS"/>
    <property type="match status" value="1"/>
</dbReference>
<dbReference type="GO" id="GO:0005737">
    <property type="term" value="C:cytoplasm"/>
    <property type="evidence" value="ECO:0007669"/>
    <property type="project" value="UniProtKB-SubCell"/>
</dbReference>
<dbReference type="PATRIC" id="fig|344882.3.peg.3144"/>
<comment type="similarity">
    <text evidence="11">Belongs to the diacylglycerol/lipid kinase family. YegS lipid kinase subfamily.</text>
</comment>
<keyword evidence="14" id="KW-1185">Reference proteome</keyword>
<comment type="subcellular location">
    <subcellularLocation>
        <location evidence="11">Cytoplasm</location>
    </subcellularLocation>
</comment>
<dbReference type="STRING" id="344882.ABB29_08930"/>
<feature type="binding site" evidence="11">
    <location>
        <position position="219"/>
    </location>
    <ligand>
        <name>Mg(2+)</name>
        <dbReference type="ChEBI" id="CHEBI:18420"/>
    </ligand>
</feature>
<keyword evidence="9 11" id="KW-0594">Phospholipid biosynthesis</keyword>
<protein>
    <recommendedName>
        <fullName evidence="11">Probable lipid kinase YegS-like</fullName>
        <ecNumber evidence="11">2.7.1.-</ecNumber>
    </recommendedName>
</protein>
<dbReference type="InterPro" id="IPR017438">
    <property type="entry name" value="ATP-NAD_kinase_N"/>
</dbReference>
<evidence type="ECO:0000256" key="9">
    <source>
        <dbReference type="ARBA" id="ARBA00023209"/>
    </source>
</evidence>
<dbReference type="PANTHER" id="PTHR12358">
    <property type="entry name" value="SPHINGOSINE KINASE"/>
    <property type="match status" value="1"/>
</dbReference>
<dbReference type="InterPro" id="IPR001206">
    <property type="entry name" value="Diacylglycerol_kinase_cat_dom"/>
</dbReference>
<evidence type="ECO:0000256" key="11">
    <source>
        <dbReference type="HAMAP-Rule" id="MF_01377"/>
    </source>
</evidence>
<dbReference type="GO" id="GO:0000287">
    <property type="term" value="F:magnesium ion binding"/>
    <property type="evidence" value="ECO:0007669"/>
    <property type="project" value="UniProtKB-UniRule"/>
</dbReference>
<dbReference type="RefSeq" id="WP_057658287.1">
    <property type="nucleotide sequence ID" value="NZ_LDJL01000009.1"/>
</dbReference>
<dbReference type="HAMAP" id="MF_01377">
    <property type="entry name" value="YegS"/>
    <property type="match status" value="1"/>
</dbReference>
<dbReference type="OrthoDB" id="142078at2"/>
<feature type="binding site" evidence="11">
    <location>
        <position position="224"/>
    </location>
    <ligand>
        <name>Mg(2+)</name>
        <dbReference type="ChEBI" id="CHEBI:18420"/>
    </ligand>
</feature>
<dbReference type="InterPro" id="IPR016064">
    <property type="entry name" value="NAD/diacylglycerol_kinase_sf"/>
</dbReference>
<dbReference type="GO" id="GO:0005524">
    <property type="term" value="F:ATP binding"/>
    <property type="evidence" value="ECO:0007669"/>
    <property type="project" value="UniProtKB-UniRule"/>
</dbReference>
<dbReference type="SUPFAM" id="SSF111331">
    <property type="entry name" value="NAD kinase/diacylglycerol kinase-like"/>
    <property type="match status" value="1"/>
</dbReference>
<evidence type="ECO:0000256" key="1">
    <source>
        <dbReference type="ARBA" id="ARBA00022516"/>
    </source>
</evidence>
<feature type="binding site" evidence="11">
    <location>
        <position position="222"/>
    </location>
    <ligand>
        <name>Mg(2+)</name>
        <dbReference type="ChEBI" id="CHEBI:18420"/>
    </ligand>
</feature>